<dbReference type="EC" id="2.4.1.15" evidence="4 9"/>
<dbReference type="NCBIfam" id="TIGR02400">
    <property type="entry name" value="trehalose_OtsA"/>
    <property type="match status" value="1"/>
</dbReference>
<dbReference type="CDD" id="cd03788">
    <property type="entry name" value="GT20_TPS"/>
    <property type="match status" value="1"/>
</dbReference>
<dbReference type="EMBL" id="JACHEH010000002">
    <property type="protein sequence ID" value="MBB6167360.1"/>
    <property type="molecule type" value="Genomic_DNA"/>
</dbReference>
<comment type="similarity">
    <text evidence="2 9">Belongs to the glycosyltransferase 20 family.</text>
</comment>
<evidence type="ECO:0000256" key="7">
    <source>
        <dbReference type="ARBA" id="ARBA00022679"/>
    </source>
</evidence>
<keyword evidence="7 9" id="KW-0808">Transferase</keyword>
<organism evidence="10 11">
    <name type="scientific">Chelatococcus composti</name>
    <dbReference type="NCBI Taxonomy" id="1743235"/>
    <lineage>
        <taxon>Bacteria</taxon>
        <taxon>Pseudomonadati</taxon>
        <taxon>Pseudomonadota</taxon>
        <taxon>Alphaproteobacteria</taxon>
        <taxon>Hyphomicrobiales</taxon>
        <taxon>Chelatococcaceae</taxon>
        <taxon>Chelatococcus</taxon>
    </lineage>
</organism>
<dbReference type="InterPro" id="IPR001830">
    <property type="entry name" value="Glyco_trans_20"/>
</dbReference>
<sequence>MSRLIVVSNRVAVPSRKGGATAGGLAVALNDVLAQRGGLWFGWSGRIGQRQKKASLVTQGNVTYAVCDLSQEDHQEYYNGFANRTLWPLLHYRLDLTEFARKDLAGYRSVNSYFADLLVEHIGPDDLIWIHDYHLIPLAEALRERGVTNRIGYFQHIPWPSLDIFLALPNHAEIGRALTACDLVGFQTRKDADNFGSYLVEEAGAFASGRRLFAVGGRALRIGVYPVGIDRLGFARTAARAARSRFIQEVGESLGGRTMMIGVDRLDYSKGLTQRLDAFERMLQMAPDWRTHVTFLQITPKSRADIPEYAAMQRALGEAAGRINGQYGEVSWTPIRYINRSYNRSELAGLYRLAHVGVVTPLRDGMNLVAKEYVASQDPDDPGVLVLSRFAGAASVLDGALLVNPYDIDGTAAAYVRALMMPLEERKARWRRMWQGLATTDIGGWADRFLSDLEEVDRDLPNRGFPLGNGHGSVII</sequence>
<evidence type="ECO:0000256" key="1">
    <source>
        <dbReference type="ARBA" id="ARBA00005199"/>
    </source>
</evidence>
<evidence type="ECO:0000256" key="9">
    <source>
        <dbReference type="RuleBase" id="RU362045"/>
    </source>
</evidence>
<keyword evidence="11" id="KW-1185">Reference proteome</keyword>
<dbReference type="GO" id="GO:0003825">
    <property type="term" value="F:alpha,alpha-trehalose-phosphate synthase (UDP-forming) activity"/>
    <property type="evidence" value="ECO:0007669"/>
    <property type="project" value="UniProtKB-UniRule"/>
</dbReference>
<comment type="caution">
    <text evidence="10">The sequence shown here is derived from an EMBL/GenBank/DDBJ whole genome shotgun (WGS) entry which is preliminary data.</text>
</comment>
<name>A0A841K5Q5_9HYPH</name>
<dbReference type="Gene3D" id="3.40.50.2000">
    <property type="entry name" value="Glycogen Phosphorylase B"/>
    <property type="match status" value="2"/>
</dbReference>
<evidence type="ECO:0000256" key="5">
    <source>
        <dbReference type="ARBA" id="ARBA00018539"/>
    </source>
</evidence>
<comment type="function">
    <text evidence="9">Probably involved in the osmoprotection via the biosynthesis of trehalose. Catalyzes the transfer of glucose from UDP-alpha-D-glucose (UDP-Glc) to D-glucose 6-phosphate (Glc-6-P) to form trehalose-6-phosphate. Acts with retention of the anomeric configuration of the UDP-sugar donor.</text>
</comment>
<evidence type="ECO:0000256" key="2">
    <source>
        <dbReference type="ARBA" id="ARBA00008799"/>
    </source>
</evidence>
<comment type="pathway">
    <text evidence="1 9">Glycan biosynthesis; trehalose biosynthesis.</text>
</comment>
<dbReference type="Pfam" id="PF00982">
    <property type="entry name" value="Glyco_transf_20"/>
    <property type="match status" value="1"/>
</dbReference>
<dbReference type="PANTHER" id="PTHR10788">
    <property type="entry name" value="TREHALOSE-6-PHOSPHATE SYNTHASE"/>
    <property type="match status" value="1"/>
</dbReference>
<evidence type="ECO:0000313" key="10">
    <source>
        <dbReference type="EMBL" id="MBB6167360.1"/>
    </source>
</evidence>
<evidence type="ECO:0000313" key="11">
    <source>
        <dbReference type="Proteomes" id="UP000588017"/>
    </source>
</evidence>
<dbReference type="RefSeq" id="WP_183332819.1">
    <property type="nucleotide sequence ID" value="NZ_BMHX01000002.1"/>
</dbReference>
<dbReference type="PANTHER" id="PTHR10788:SF106">
    <property type="entry name" value="BCDNA.GH08860"/>
    <property type="match status" value="1"/>
</dbReference>
<evidence type="ECO:0000256" key="6">
    <source>
        <dbReference type="ARBA" id="ARBA00022676"/>
    </source>
</evidence>
<evidence type="ECO:0000256" key="4">
    <source>
        <dbReference type="ARBA" id="ARBA00012538"/>
    </source>
</evidence>
<dbReference type="GO" id="GO:0005992">
    <property type="term" value="P:trehalose biosynthetic process"/>
    <property type="evidence" value="ECO:0007669"/>
    <property type="project" value="UniProtKB-UniRule"/>
</dbReference>
<dbReference type="InterPro" id="IPR012766">
    <property type="entry name" value="Trehalose_OtsA"/>
</dbReference>
<dbReference type="Proteomes" id="UP000588017">
    <property type="component" value="Unassembled WGS sequence"/>
</dbReference>
<dbReference type="SUPFAM" id="SSF53756">
    <property type="entry name" value="UDP-Glycosyltransferase/glycogen phosphorylase"/>
    <property type="match status" value="1"/>
</dbReference>
<comment type="subunit">
    <text evidence="3 9">Homotetramer.</text>
</comment>
<evidence type="ECO:0000256" key="3">
    <source>
        <dbReference type="ARBA" id="ARBA00011881"/>
    </source>
</evidence>
<dbReference type="UniPathway" id="UPA00299"/>
<protein>
    <recommendedName>
        <fullName evidence="5 9">Trehalose-6-phosphate synthase</fullName>
        <ecNumber evidence="4 9">2.4.1.15</ecNumber>
    </recommendedName>
    <alternativeName>
        <fullName evidence="9">Osmoregulatory trehalose synthesis protein A</fullName>
    </alternativeName>
    <alternativeName>
        <fullName evidence="9">UDP-glucose-glucosephosphate glucosyltransferase</fullName>
    </alternativeName>
</protein>
<gene>
    <name evidence="10" type="ORF">HNQ73_000978</name>
</gene>
<evidence type="ECO:0000256" key="8">
    <source>
        <dbReference type="ARBA" id="ARBA00048039"/>
    </source>
</evidence>
<proteinExistence type="inferred from homology"/>
<keyword evidence="6 9" id="KW-0328">Glycosyltransferase</keyword>
<reference evidence="10 11" key="1">
    <citation type="submission" date="2020-08" db="EMBL/GenBank/DDBJ databases">
        <title>Genomic Encyclopedia of Type Strains, Phase IV (KMG-IV): sequencing the most valuable type-strain genomes for metagenomic binning, comparative biology and taxonomic classification.</title>
        <authorList>
            <person name="Goeker M."/>
        </authorList>
    </citation>
    <scope>NUCLEOTIDE SEQUENCE [LARGE SCALE GENOMIC DNA]</scope>
    <source>
        <strain evidence="10 11">DSM 101465</strain>
    </source>
</reference>
<dbReference type="AlphaFoldDB" id="A0A841K5Q5"/>
<accession>A0A841K5Q5</accession>
<comment type="catalytic activity">
    <reaction evidence="8 9">
        <text>D-glucose 6-phosphate + UDP-alpha-D-glucose = alpha,alpha-trehalose 6-phosphate + UDP + H(+)</text>
        <dbReference type="Rhea" id="RHEA:18889"/>
        <dbReference type="ChEBI" id="CHEBI:15378"/>
        <dbReference type="ChEBI" id="CHEBI:58223"/>
        <dbReference type="ChEBI" id="CHEBI:58429"/>
        <dbReference type="ChEBI" id="CHEBI:58885"/>
        <dbReference type="ChEBI" id="CHEBI:61548"/>
        <dbReference type="EC" id="2.4.1.15"/>
    </reaction>
</comment>